<dbReference type="AlphaFoldDB" id="A0A8D8V0G5"/>
<sequence>MSLNLSHRLLELDKVSLLEDTFISKGVLVRSIFFLNSSKASVGPCICSLLELTEELPTFPLGLFSLTAIADTSHSPPFAGSMIGLPTPWFNKGVGIFCSTLNFCKGLVMFCKLKHIFFVRLNLGVAFFPSPDVLRLRFKPSPTPGAELFGVKSVSET</sequence>
<accession>A0A8D8V0G5</accession>
<proteinExistence type="predicted"/>
<reference evidence="1" key="1">
    <citation type="submission" date="2021-05" db="EMBL/GenBank/DDBJ databases">
        <authorList>
            <person name="Alioto T."/>
            <person name="Alioto T."/>
            <person name="Gomez Garrido J."/>
        </authorList>
    </citation>
    <scope>NUCLEOTIDE SEQUENCE</scope>
</reference>
<dbReference type="EMBL" id="HBUF01352081">
    <property type="protein sequence ID" value="CAG6714674.1"/>
    <property type="molecule type" value="Transcribed_RNA"/>
</dbReference>
<organism evidence="1">
    <name type="scientific">Cacopsylla melanoneura</name>
    <dbReference type="NCBI Taxonomy" id="428564"/>
    <lineage>
        <taxon>Eukaryota</taxon>
        <taxon>Metazoa</taxon>
        <taxon>Ecdysozoa</taxon>
        <taxon>Arthropoda</taxon>
        <taxon>Hexapoda</taxon>
        <taxon>Insecta</taxon>
        <taxon>Pterygota</taxon>
        <taxon>Neoptera</taxon>
        <taxon>Paraneoptera</taxon>
        <taxon>Hemiptera</taxon>
        <taxon>Sternorrhyncha</taxon>
        <taxon>Psylloidea</taxon>
        <taxon>Psyllidae</taxon>
        <taxon>Psyllinae</taxon>
        <taxon>Cacopsylla</taxon>
    </lineage>
</organism>
<dbReference type="EMBL" id="HBUF01352082">
    <property type="protein sequence ID" value="CAG6714675.1"/>
    <property type="molecule type" value="Transcribed_RNA"/>
</dbReference>
<name>A0A8D8V0G5_9HEMI</name>
<dbReference type="EMBL" id="HBUF01352084">
    <property type="protein sequence ID" value="CAG6714677.1"/>
    <property type="molecule type" value="Transcribed_RNA"/>
</dbReference>
<dbReference type="EMBL" id="HBUF01224560">
    <property type="protein sequence ID" value="CAG6670894.1"/>
    <property type="molecule type" value="Transcribed_RNA"/>
</dbReference>
<protein>
    <submittedName>
        <fullName evidence="1">Uncharacterized protein</fullName>
    </submittedName>
</protein>
<evidence type="ECO:0000313" key="1">
    <source>
        <dbReference type="EMBL" id="CAG6714674.1"/>
    </source>
</evidence>